<dbReference type="OrthoDB" id="419598at2759"/>
<dbReference type="EMBL" id="MU826366">
    <property type="protein sequence ID" value="KAJ7378483.1"/>
    <property type="molecule type" value="Genomic_DNA"/>
</dbReference>
<accession>A0A9W9ZB35</accession>
<sequence>MAAADLLFPKLVVFGASGPTGRQVVQQALSKGHSVAAVVRNPEKFELKHENLEVVKADVFDTESLAPILEGKSAVMSCLGFHWGTFFSPTTLYSKSITSIITATERSGIERLVCVTGIYTQKDPSNPRWMDWLVRPLARSFINDMALMEDIVTKSNLCCTIVRPPALNHGPVTDNYLVGEGQSVPGSAWSVSRADVAHFMLKSLQSKEWDKKGVAIAGKK</sequence>
<evidence type="ECO:0000313" key="2">
    <source>
        <dbReference type="EMBL" id="KAJ7378483.1"/>
    </source>
</evidence>
<dbReference type="GO" id="GO:0003824">
    <property type="term" value="F:catalytic activity"/>
    <property type="evidence" value="ECO:0007669"/>
    <property type="project" value="UniProtKB-ARBA"/>
</dbReference>
<keyword evidence="3" id="KW-1185">Reference proteome</keyword>
<dbReference type="CDD" id="cd05244">
    <property type="entry name" value="BVR-B_like_SDR_a"/>
    <property type="match status" value="1"/>
</dbReference>
<dbReference type="Pfam" id="PF13460">
    <property type="entry name" value="NAD_binding_10"/>
    <property type="match status" value="1"/>
</dbReference>
<protein>
    <recommendedName>
        <fullName evidence="1">NAD(P)-binding domain-containing protein</fullName>
    </recommendedName>
</protein>
<proteinExistence type="predicted"/>
<reference evidence="2" key="1">
    <citation type="submission" date="2023-01" db="EMBL/GenBank/DDBJ databases">
        <title>Genome assembly of the deep-sea coral Lophelia pertusa.</title>
        <authorList>
            <person name="Herrera S."/>
            <person name="Cordes E."/>
        </authorList>
    </citation>
    <scope>NUCLEOTIDE SEQUENCE</scope>
    <source>
        <strain evidence="2">USNM1676648</strain>
        <tissue evidence="2">Polyp</tissue>
    </source>
</reference>
<comment type="caution">
    <text evidence="2">The sequence shown here is derived from an EMBL/GenBank/DDBJ whole genome shotgun (WGS) entry which is preliminary data.</text>
</comment>
<dbReference type="SUPFAM" id="SSF51735">
    <property type="entry name" value="NAD(P)-binding Rossmann-fold domains"/>
    <property type="match status" value="1"/>
</dbReference>
<dbReference type="PANTHER" id="PTHR15020:SF50">
    <property type="entry name" value="UPF0659 PROTEIN YMR090W"/>
    <property type="match status" value="1"/>
</dbReference>
<feature type="domain" description="NAD(P)-binding" evidence="1">
    <location>
        <begin position="15"/>
        <end position="206"/>
    </location>
</feature>
<organism evidence="2 3">
    <name type="scientific">Desmophyllum pertusum</name>
    <dbReference type="NCBI Taxonomy" id="174260"/>
    <lineage>
        <taxon>Eukaryota</taxon>
        <taxon>Metazoa</taxon>
        <taxon>Cnidaria</taxon>
        <taxon>Anthozoa</taxon>
        <taxon>Hexacorallia</taxon>
        <taxon>Scleractinia</taxon>
        <taxon>Caryophylliina</taxon>
        <taxon>Caryophylliidae</taxon>
        <taxon>Desmophyllum</taxon>
    </lineage>
</organism>
<dbReference type="Proteomes" id="UP001163046">
    <property type="component" value="Unassembled WGS sequence"/>
</dbReference>
<evidence type="ECO:0000259" key="1">
    <source>
        <dbReference type="Pfam" id="PF13460"/>
    </source>
</evidence>
<dbReference type="PANTHER" id="PTHR15020">
    <property type="entry name" value="FLAVIN REDUCTASE-RELATED"/>
    <property type="match status" value="1"/>
</dbReference>
<gene>
    <name evidence="2" type="ORF">OS493_023018</name>
</gene>
<dbReference type="InterPro" id="IPR036291">
    <property type="entry name" value="NAD(P)-bd_dom_sf"/>
</dbReference>
<dbReference type="AlphaFoldDB" id="A0A9W9ZB35"/>
<evidence type="ECO:0000313" key="3">
    <source>
        <dbReference type="Proteomes" id="UP001163046"/>
    </source>
</evidence>
<dbReference type="InterPro" id="IPR016040">
    <property type="entry name" value="NAD(P)-bd_dom"/>
</dbReference>
<name>A0A9W9ZB35_9CNID</name>
<dbReference type="Gene3D" id="3.40.50.720">
    <property type="entry name" value="NAD(P)-binding Rossmann-like Domain"/>
    <property type="match status" value="1"/>
</dbReference>